<dbReference type="InterPro" id="IPR012489">
    <property type="entry name" value="NucleaseA_inhib-like"/>
</dbReference>
<protein>
    <submittedName>
        <fullName evidence="1">Uncharacterized protein</fullName>
    </submittedName>
</protein>
<gene>
    <name evidence="1" type="ORF">C2G38_2199176</name>
</gene>
<dbReference type="InterPro" id="IPR036587">
    <property type="entry name" value="NucleaseA_inhib-like_sf"/>
</dbReference>
<proteinExistence type="predicted"/>
<keyword evidence="2" id="KW-1185">Reference proteome</keyword>
<dbReference type="OrthoDB" id="2329895at2759"/>
<dbReference type="Proteomes" id="UP000266673">
    <property type="component" value="Unassembled WGS sequence"/>
</dbReference>
<reference evidence="1 2" key="1">
    <citation type="submission" date="2018-06" db="EMBL/GenBank/DDBJ databases">
        <title>Comparative genomics reveals the genomic features of Rhizophagus irregularis, R. cerebriforme, R. diaphanum and Gigaspora rosea, and their symbiotic lifestyle signature.</title>
        <authorList>
            <person name="Morin E."/>
            <person name="San Clemente H."/>
            <person name="Chen E.C.H."/>
            <person name="De La Providencia I."/>
            <person name="Hainaut M."/>
            <person name="Kuo A."/>
            <person name="Kohler A."/>
            <person name="Murat C."/>
            <person name="Tang N."/>
            <person name="Roy S."/>
            <person name="Loubradou J."/>
            <person name="Henrissat B."/>
            <person name="Grigoriev I.V."/>
            <person name="Corradi N."/>
            <person name="Roux C."/>
            <person name="Martin F.M."/>
        </authorList>
    </citation>
    <scope>NUCLEOTIDE SEQUENCE [LARGE SCALE GENOMIC DNA]</scope>
    <source>
        <strain evidence="1 2">DAOM 194757</strain>
    </source>
</reference>
<evidence type="ECO:0000313" key="1">
    <source>
        <dbReference type="EMBL" id="RIB12989.1"/>
    </source>
</evidence>
<name>A0A397UW80_9GLOM</name>
<dbReference type="Pfam" id="PF07924">
    <property type="entry name" value="NuiA"/>
    <property type="match status" value="1"/>
</dbReference>
<organism evidence="1 2">
    <name type="scientific">Gigaspora rosea</name>
    <dbReference type="NCBI Taxonomy" id="44941"/>
    <lineage>
        <taxon>Eukaryota</taxon>
        <taxon>Fungi</taxon>
        <taxon>Fungi incertae sedis</taxon>
        <taxon>Mucoromycota</taxon>
        <taxon>Glomeromycotina</taxon>
        <taxon>Glomeromycetes</taxon>
        <taxon>Diversisporales</taxon>
        <taxon>Gigasporaceae</taxon>
        <taxon>Gigaspora</taxon>
    </lineage>
</organism>
<dbReference type="Gene3D" id="3.40.1460.10">
    <property type="entry name" value="Nuclease A inhibitor-like"/>
    <property type="match status" value="1"/>
</dbReference>
<accession>A0A397UW80</accession>
<dbReference type="SUPFAM" id="SSF82602">
    <property type="entry name" value="Nuclease A inhibitor (NuiA)"/>
    <property type="match status" value="1"/>
</dbReference>
<dbReference type="AlphaFoldDB" id="A0A397UW80"/>
<evidence type="ECO:0000313" key="2">
    <source>
        <dbReference type="Proteomes" id="UP000266673"/>
    </source>
</evidence>
<sequence length="203" mass="23155">MTSQEQRVSEFQDSSEESEYLAFLQKTAQQAQRLKEIQQQQEYKILSQEEDPTTYPSEIQRIREDLLEASTQLLYISEGEEPYEFIFIPNDQITSLPTNSIAFANLVKQCNTNIMTEEEKEIGESRVIAFQEFFEPFTGDNAQDPYGQKEGYKELQKIVAAIFGGKENVKVYKIGEQRRVGVYIVGLIKGIGIAGLKTISTET</sequence>
<comment type="caution">
    <text evidence="1">The sequence shown here is derived from an EMBL/GenBank/DDBJ whole genome shotgun (WGS) entry which is preliminary data.</text>
</comment>
<dbReference type="EMBL" id="QKWP01000970">
    <property type="protein sequence ID" value="RIB12989.1"/>
    <property type="molecule type" value="Genomic_DNA"/>
</dbReference>